<feature type="region of interest" description="Disordered" evidence="1">
    <location>
        <begin position="1"/>
        <end position="40"/>
    </location>
</feature>
<proteinExistence type="predicted"/>
<evidence type="ECO:0000313" key="3">
    <source>
        <dbReference type="Proteomes" id="UP001054854"/>
    </source>
</evidence>
<dbReference type="RefSeq" id="WP_236259778.1">
    <property type="nucleotide sequence ID" value="NZ_BNEK01000005.1"/>
</dbReference>
<evidence type="ECO:0000256" key="1">
    <source>
        <dbReference type="SAM" id="MobiDB-lite"/>
    </source>
</evidence>
<sequence>MSPRPRRPARSPKTGDRLGRDEPARAHFGHWPGNLLTGAHRHSLTTGVPVGDDIGRRIGVTLLLGVPALFPVTGGGATAPGAS</sequence>
<comment type="caution">
    <text evidence="2">The sequence shown here is derived from an EMBL/GenBank/DDBJ whole genome shotgun (WGS) entry which is preliminary data.</text>
</comment>
<evidence type="ECO:0000313" key="2">
    <source>
        <dbReference type="EMBL" id="GHJ34068.1"/>
    </source>
</evidence>
<protein>
    <submittedName>
        <fullName evidence="2">Uncharacterized protein</fullName>
    </submittedName>
</protein>
<keyword evidence="3" id="KW-1185">Reference proteome</keyword>
<accession>A0ABQ3UEM3</accession>
<dbReference type="Proteomes" id="UP001054854">
    <property type="component" value="Unassembled WGS sequence"/>
</dbReference>
<organism evidence="2 3">
    <name type="scientific">Streptomyces hygroscopicus</name>
    <dbReference type="NCBI Taxonomy" id="1912"/>
    <lineage>
        <taxon>Bacteria</taxon>
        <taxon>Bacillati</taxon>
        <taxon>Actinomycetota</taxon>
        <taxon>Actinomycetes</taxon>
        <taxon>Kitasatosporales</taxon>
        <taxon>Streptomycetaceae</taxon>
        <taxon>Streptomyces</taxon>
        <taxon>Streptomyces violaceusniger group</taxon>
    </lineage>
</organism>
<dbReference type="EMBL" id="BNEK01000005">
    <property type="protein sequence ID" value="GHJ34068.1"/>
    <property type="molecule type" value="Genomic_DNA"/>
</dbReference>
<feature type="compositionally biased region" description="Basic residues" evidence="1">
    <location>
        <begin position="1"/>
        <end position="10"/>
    </location>
</feature>
<feature type="compositionally biased region" description="Basic and acidic residues" evidence="1">
    <location>
        <begin position="13"/>
        <end position="25"/>
    </location>
</feature>
<name>A0ABQ3UEM3_STRHY</name>
<reference evidence="2" key="1">
    <citation type="submission" date="2024-05" db="EMBL/GenBank/DDBJ databases">
        <title>Whole genome shotgun sequence of Streptomyces hygroscopicus NBRC 113678.</title>
        <authorList>
            <person name="Komaki H."/>
            <person name="Tamura T."/>
        </authorList>
    </citation>
    <scope>NUCLEOTIDE SEQUENCE</scope>
    <source>
        <strain evidence="2">N11-34</strain>
    </source>
</reference>
<gene>
    <name evidence="2" type="ORF">TPA0910_85010</name>
</gene>